<keyword evidence="9 15" id="KW-0418">Kinase</keyword>
<comment type="pathway">
    <text evidence="2 15">Bacterial outer membrane biogenesis; LPS core biosynthesis.</text>
</comment>
<gene>
    <name evidence="15" type="primary">kdkA</name>
    <name evidence="17" type="ORF">MKZ47_08420</name>
</gene>
<evidence type="ECO:0000256" key="6">
    <source>
        <dbReference type="ARBA" id="ARBA00022519"/>
    </source>
</evidence>
<evidence type="ECO:0000256" key="2">
    <source>
        <dbReference type="ARBA" id="ARBA00004713"/>
    </source>
</evidence>
<dbReference type="Pfam" id="PF06293">
    <property type="entry name" value="Kdo"/>
    <property type="match status" value="1"/>
</dbReference>
<evidence type="ECO:0000256" key="8">
    <source>
        <dbReference type="ARBA" id="ARBA00022741"/>
    </source>
</evidence>
<comment type="function">
    <text evidence="15">Catalyzes the ATP-dependent phosphorylation of the 3-deoxy-D-manno-octulosonic acid (Kdo) residue in Kdo-lipid IV(A) at the 4-OH position.</text>
</comment>
<keyword evidence="11 15" id="KW-0448">Lipopolysaccharide biosynthesis</keyword>
<dbReference type="NCBIfam" id="NF002475">
    <property type="entry name" value="PRK01723.1"/>
    <property type="match status" value="1"/>
</dbReference>
<dbReference type="EMBL" id="JAKUMG010000003">
    <property type="protein sequence ID" value="MDI4669132.1"/>
    <property type="molecule type" value="Genomic_DNA"/>
</dbReference>
<evidence type="ECO:0000256" key="1">
    <source>
        <dbReference type="ARBA" id="ARBA00004515"/>
    </source>
</evidence>
<evidence type="ECO:0000256" key="7">
    <source>
        <dbReference type="ARBA" id="ARBA00022679"/>
    </source>
</evidence>
<dbReference type="InterPro" id="IPR022826">
    <property type="entry name" value="KDO_kinase"/>
</dbReference>
<protein>
    <recommendedName>
        <fullName evidence="13 15">3-deoxy-D-manno-octulosonic acid kinase</fullName>
        <shortName evidence="15">Kdo kinase</shortName>
        <ecNumber evidence="4 15">2.7.1.166</ecNumber>
    </recommendedName>
</protein>
<evidence type="ECO:0000313" key="18">
    <source>
        <dbReference type="Proteomes" id="UP001156974"/>
    </source>
</evidence>
<feature type="domain" description="Protein kinase" evidence="16">
    <location>
        <begin position="1"/>
        <end position="240"/>
    </location>
</feature>
<keyword evidence="5 15" id="KW-1003">Cell membrane</keyword>
<evidence type="ECO:0000256" key="3">
    <source>
        <dbReference type="ARBA" id="ARBA00010327"/>
    </source>
</evidence>
<reference evidence="17 18" key="1">
    <citation type="submission" date="2022-02" db="EMBL/GenBank/DDBJ databases">
        <title>Genome analysis of Beneficial Microorganisms for Coral consortium from Pocillopora damicornis.</title>
        <authorList>
            <person name="Rosado P.M."/>
            <person name="Cardoso P.M."/>
            <person name="Rosado J.G."/>
            <person name="Schultz J."/>
            <person name="Rocha U."/>
            <person name="Costa T.K."/>
            <person name="Peixoto R.S."/>
        </authorList>
    </citation>
    <scope>NUCLEOTIDE SEQUENCE [LARGE SCALE GENOMIC DNA]</scope>
    <source>
        <strain evidence="17 18">BMC5</strain>
    </source>
</reference>
<dbReference type="InterPro" id="IPR011009">
    <property type="entry name" value="Kinase-like_dom_sf"/>
</dbReference>
<comment type="catalytic activity">
    <reaction evidence="14 15">
        <text>an alpha-Kdo-(2-&gt;6)-lipid IVA + ATP = a 4-O-phospho-alpha-Kdo-(2-&gt;6)-lipid IVA + ADP + H(+)</text>
        <dbReference type="Rhea" id="RHEA:74271"/>
        <dbReference type="ChEBI" id="CHEBI:15378"/>
        <dbReference type="ChEBI" id="CHEBI:30616"/>
        <dbReference type="ChEBI" id="CHEBI:176428"/>
        <dbReference type="ChEBI" id="CHEBI:193140"/>
        <dbReference type="ChEBI" id="CHEBI:456216"/>
        <dbReference type="EC" id="2.7.1.166"/>
    </reaction>
</comment>
<evidence type="ECO:0000256" key="15">
    <source>
        <dbReference type="HAMAP-Rule" id="MF_00521"/>
    </source>
</evidence>
<evidence type="ECO:0000256" key="9">
    <source>
        <dbReference type="ARBA" id="ARBA00022777"/>
    </source>
</evidence>
<dbReference type="Proteomes" id="UP001156974">
    <property type="component" value="Unassembled WGS sequence"/>
</dbReference>
<keyword evidence="18" id="KW-1185">Reference proteome</keyword>
<keyword evidence="6 15" id="KW-0997">Cell inner membrane</keyword>
<evidence type="ECO:0000256" key="5">
    <source>
        <dbReference type="ARBA" id="ARBA00022475"/>
    </source>
</evidence>
<name>A0ABT6TZW0_9GAMM</name>
<comment type="similarity">
    <text evidence="3 15">Belongs to the protein kinase superfamily. KdkA/RfaP family.</text>
</comment>
<organism evidence="17 18">
    <name type="scientific">Pseudoalteromonas shioyasakiensis</name>
    <dbReference type="NCBI Taxonomy" id="1190813"/>
    <lineage>
        <taxon>Bacteria</taxon>
        <taxon>Pseudomonadati</taxon>
        <taxon>Pseudomonadota</taxon>
        <taxon>Gammaproteobacteria</taxon>
        <taxon>Alteromonadales</taxon>
        <taxon>Pseudoalteromonadaceae</taxon>
        <taxon>Pseudoalteromonas</taxon>
    </lineage>
</organism>
<keyword evidence="8 15" id="KW-0547">Nucleotide-binding</keyword>
<evidence type="ECO:0000256" key="12">
    <source>
        <dbReference type="ARBA" id="ARBA00023136"/>
    </source>
</evidence>
<comment type="caution">
    <text evidence="17">The sequence shown here is derived from an EMBL/GenBank/DDBJ whole genome shotgun (WGS) entry which is preliminary data.</text>
</comment>
<keyword evidence="10 15" id="KW-0067">ATP-binding</keyword>
<sequence length="240" mass="27766">MFETQHLQNTTLLCHPAYKDELTPQWFDANYWQQQDKIVGAKKGRATAWFFKHQQLTGVLRHYWRGGLIGKLLSDQYLYFGLKQTRVYKEFTLMIRLIELGLNVPTPIAAKVTTRGLIYRGDIITEAVTGAKSVLDILITRPLSQSELKAIAVTLSEFHNHGVYHADLNINNILFDDTGKVFIIDFDRGEIKQPHASWQTENIKRLARSFAKEQGRNEVMHWQQSDWQSLVCDYQALLKT</sequence>
<evidence type="ECO:0000256" key="10">
    <source>
        <dbReference type="ARBA" id="ARBA00022840"/>
    </source>
</evidence>
<evidence type="ECO:0000259" key="16">
    <source>
        <dbReference type="PROSITE" id="PS50011"/>
    </source>
</evidence>
<dbReference type="Gene3D" id="1.10.510.10">
    <property type="entry name" value="Transferase(Phosphotransferase) domain 1"/>
    <property type="match status" value="1"/>
</dbReference>
<dbReference type="PROSITE" id="PS50011">
    <property type="entry name" value="PROTEIN_KINASE_DOM"/>
    <property type="match status" value="1"/>
</dbReference>
<evidence type="ECO:0000256" key="13">
    <source>
        <dbReference type="ARBA" id="ARBA00029511"/>
    </source>
</evidence>
<feature type="active site" evidence="15">
    <location>
        <position position="167"/>
    </location>
</feature>
<evidence type="ECO:0000256" key="11">
    <source>
        <dbReference type="ARBA" id="ARBA00022985"/>
    </source>
</evidence>
<dbReference type="EC" id="2.7.1.166" evidence="4 15"/>
<dbReference type="RefSeq" id="WP_175082449.1">
    <property type="nucleotide sequence ID" value="NZ_JAKUMG010000003.1"/>
</dbReference>
<dbReference type="SUPFAM" id="SSF56112">
    <property type="entry name" value="Protein kinase-like (PK-like)"/>
    <property type="match status" value="1"/>
</dbReference>
<proteinExistence type="inferred from homology"/>
<evidence type="ECO:0000313" key="17">
    <source>
        <dbReference type="EMBL" id="MDI4669132.1"/>
    </source>
</evidence>
<evidence type="ECO:0000256" key="14">
    <source>
        <dbReference type="ARBA" id="ARBA00034417"/>
    </source>
</evidence>
<evidence type="ECO:0000256" key="4">
    <source>
        <dbReference type="ARBA" id="ARBA00011988"/>
    </source>
</evidence>
<dbReference type="HAMAP" id="MF_00521">
    <property type="entry name" value="KDO_kinase"/>
    <property type="match status" value="1"/>
</dbReference>
<keyword evidence="7 15" id="KW-0808">Transferase</keyword>
<comment type="subcellular location">
    <subcellularLocation>
        <location evidence="1 15">Cell inner membrane</location>
        <topology evidence="1 15">Peripheral membrane protein</topology>
        <orientation evidence="1 15">Cytoplasmic side</orientation>
    </subcellularLocation>
</comment>
<keyword evidence="12 15" id="KW-0472">Membrane</keyword>
<dbReference type="GO" id="GO:0016301">
    <property type="term" value="F:kinase activity"/>
    <property type="evidence" value="ECO:0007669"/>
    <property type="project" value="UniProtKB-KW"/>
</dbReference>
<accession>A0ABT6TZW0</accession>
<dbReference type="InterPro" id="IPR000719">
    <property type="entry name" value="Prot_kinase_dom"/>
</dbReference>